<evidence type="ECO:0000256" key="3">
    <source>
        <dbReference type="ARBA" id="ARBA00023125"/>
    </source>
</evidence>
<name>A0ABX1S8U7_9PSEU</name>
<dbReference type="PANTHER" id="PTHR30408">
    <property type="entry name" value="TYPE-1 RESTRICTION ENZYME ECOKI SPECIFICITY PROTEIN"/>
    <property type="match status" value="1"/>
</dbReference>
<proteinExistence type="inferred from homology"/>
<dbReference type="EMBL" id="JAAXLA010000017">
    <property type="protein sequence ID" value="NMH97988.1"/>
    <property type="molecule type" value="Genomic_DNA"/>
</dbReference>
<evidence type="ECO:0000256" key="2">
    <source>
        <dbReference type="ARBA" id="ARBA00022747"/>
    </source>
</evidence>
<evidence type="ECO:0000313" key="5">
    <source>
        <dbReference type="EMBL" id="NMH97988.1"/>
    </source>
</evidence>
<dbReference type="Pfam" id="PF01420">
    <property type="entry name" value="Methylase_S"/>
    <property type="match status" value="1"/>
</dbReference>
<evidence type="ECO:0000256" key="1">
    <source>
        <dbReference type="ARBA" id="ARBA00010923"/>
    </source>
</evidence>
<dbReference type="SUPFAM" id="SSF116734">
    <property type="entry name" value="DNA methylase specificity domain"/>
    <property type="match status" value="2"/>
</dbReference>
<dbReference type="Proteomes" id="UP000820669">
    <property type="component" value="Unassembled WGS sequence"/>
</dbReference>
<accession>A0ABX1S8U7</accession>
<feature type="domain" description="Type I restriction modification DNA specificity" evidence="4">
    <location>
        <begin position="5"/>
        <end position="171"/>
    </location>
</feature>
<reference evidence="5 6" key="1">
    <citation type="submission" date="2020-04" db="EMBL/GenBank/DDBJ databases">
        <authorList>
            <person name="Klaysubun C."/>
            <person name="Duangmal K."/>
            <person name="Lipun K."/>
        </authorList>
    </citation>
    <scope>NUCLEOTIDE SEQUENCE [LARGE SCALE GENOMIC DNA]</scope>
    <source>
        <strain evidence="5 6">K10HN5</strain>
    </source>
</reference>
<protein>
    <recommendedName>
        <fullName evidence="4">Type I restriction modification DNA specificity domain-containing protein</fullName>
    </recommendedName>
</protein>
<dbReference type="InterPro" id="IPR052021">
    <property type="entry name" value="Type-I_RS_S_subunit"/>
</dbReference>
<keyword evidence="6" id="KW-1185">Reference proteome</keyword>
<organism evidence="5 6">
    <name type="scientific">Pseudonocardia acidicola</name>
    <dbReference type="NCBI Taxonomy" id="2724939"/>
    <lineage>
        <taxon>Bacteria</taxon>
        <taxon>Bacillati</taxon>
        <taxon>Actinomycetota</taxon>
        <taxon>Actinomycetes</taxon>
        <taxon>Pseudonocardiales</taxon>
        <taxon>Pseudonocardiaceae</taxon>
        <taxon>Pseudonocardia</taxon>
    </lineage>
</organism>
<dbReference type="PANTHER" id="PTHR30408:SF13">
    <property type="entry name" value="TYPE I RESTRICTION ENZYME HINDI SPECIFICITY SUBUNIT"/>
    <property type="match status" value="1"/>
</dbReference>
<sequence>MPQQGYEWRKLADLARMESGHTPSRSRPEYWNGGIPWVGIKDATGNHGSVIYETLQEVSQDGIDNSSARVLPTNTVCLSRTASVGYVVVMGRPMATSQDFVNWVCGPEIAPEYLKYILMVEQESIRKFSYGTTHQTLYYPDAKALHVCIPSRRDQDAVAQVLGSLEDKMSHNGGLLRKLDALERACFTGLMAESGGVVPLADLLMLTKGVSYRSADLVDSDTGMVTLKSITRDGYYSERGLKPFAGDYRSDQSLVNGDVVIAQTDLTQNADVVGRAVRVRSSAEYSKLVASLDLVVARPIQGVPVEYILGVLRQERFRRYCQDHSSGTTVLHLRVGALGRYEAPTIDPIKQREYAAKVRSLHALGDAIQRESQRLRDLRDLLLVNLISGRMRVRQAEQQVEAVLQ</sequence>
<dbReference type="Gene3D" id="3.90.220.20">
    <property type="entry name" value="DNA methylase specificity domains"/>
    <property type="match status" value="2"/>
</dbReference>
<evidence type="ECO:0000259" key="4">
    <source>
        <dbReference type="Pfam" id="PF01420"/>
    </source>
</evidence>
<keyword evidence="3" id="KW-0238">DNA-binding</keyword>
<gene>
    <name evidence="5" type="ORF">HF526_11790</name>
</gene>
<comment type="similarity">
    <text evidence="1">Belongs to the type-I restriction system S methylase family.</text>
</comment>
<dbReference type="InterPro" id="IPR044946">
    <property type="entry name" value="Restrct_endonuc_typeI_TRD_sf"/>
</dbReference>
<dbReference type="InterPro" id="IPR000055">
    <property type="entry name" value="Restrct_endonuc_typeI_TRD"/>
</dbReference>
<comment type="caution">
    <text evidence="5">The sequence shown here is derived from an EMBL/GenBank/DDBJ whole genome shotgun (WGS) entry which is preliminary data.</text>
</comment>
<keyword evidence="2" id="KW-0680">Restriction system</keyword>
<evidence type="ECO:0000313" key="6">
    <source>
        <dbReference type="Proteomes" id="UP000820669"/>
    </source>
</evidence>